<dbReference type="Proteomes" id="UP001497535">
    <property type="component" value="Unassembled WGS sequence"/>
</dbReference>
<reference evidence="1" key="1">
    <citation type="submission" date="2023-11" db="EMBL/GenBank/DDBJ databases">
        <authorList>
            <person name="Poullet M."/>
        </authorList>
    </citation>
    <scope>NUCLEOTIDE SEQUENCE</scope>
    <source>
        <strain evidence="1">E1834</strain>
    </source>
</reference>
<dbReference type="EMBL" id="CAVMJV010000101">
    <property type="protein sequence ID" value="CAK5097138.1"/>
    <property type="molecule type" value="Genomic_DNA"/>
</dbReference>
<keyword evidence="2" id="KW-1185">Reference proteome</keyword>
<gene>
    <name evidence="1" type="ORF">MENTE1834_LOCUS41318</name>
</gene>
<proteinExistence type="predicted"/>
<accession>A0ACB1ANV4</accession>
<evidence type="ECO:0000313" key="2">
    <source>
        <dbReference type="Proteomes" id="UP001497535"/>
    </source>
</evidence>
<evidence type="ECO:0000313" key="1">
    <source>
        <dbReference type="EMBL" id="CAK5097138.1"/>
    </source>
</evidence>
<sequence length="259" mass="29274">MREIITIMTGQCGNQIGTKMSEYQHYQDAPADKERVVVYTPKKWKQTRLNSSVADPFFASTFQQFIEMRLQFHSGPALLNLRGGPFSSSPNIMINQQQQQPNLLLRQITLEEAKENAGSYHDDEHSTFGVQMAMSGASMPNRDYDITPVRGGGSEDTSVKGNRDNNEEKCEVCGEPGAGNHYNAKTCGACAMFFSRAIKDKKNFDCKNFKPCSLRFGKSYCSFCRVCILFLIFYKILFSLKNVCLLEWHLTVELDSPIL</sequence>
<protein>
    <submittedName>
        <fullName evidence="1">Uncharacterized protein</fullName>
    </submittedName>
</protein>
<comment type="caution">
    <text evidence="1">The sequence shown here is derived from an EMBL/GenBank/DDBJ whole genome shotgun (WGS) entry which is preliminary data.</text>
</comment>
<organism evidence="1 2">
    <name type="scientific">Meloidogyne enterolobii</name>
    <name type="common">Root-knot nematode worm</name>
    <name type="synonym">Meloidogyne mayaguensis</name>
    <dbReference type="NCBI Taxonomy" id="390850"/>
    <lineage>
        <taxon>Eukaryota</taxon>
        <taxon>Metazoa</taxon>
        <taxon>Ecdysozoa</taxon>
        <taxon>Nematoda</taxon>
        <taxon>Chromadorea</taxon>
        <taxon>Rhabditida</taxon>
        <taxon>Tylenchina</taxon>
        <taxon>Tylenchomorpha</taxon>
        <taxon>Tylenchoidea</taxon>
        <taxon>Meloidogynidae</taxon>
        <taxon>Meloidogyninae</taxon>
        <taxon>Meloidogyne</taxon>
    </lineage>
</organism>
<name>A0ACB1ANV4_MELEN</name>